<evidence type="ECO:0000256" key="1">
    <source>
        <dbReference type="SAM" id="MobiDB-lite"/>
    </source>
</evidence>
<dbReference type="SMART" id="SM00382">
    <property type="entry name" value="AAA"/>
    <property type="match status" value="1"/>
</dbReference>
<dbReference type="SUPFAM" id="SSF52540">
    <property type="entry name" value="P-loop containing nucleoside triphosphate hydrolases"/>
    <property type="match status" value="2"/>
</dbReference>
<evidence type="ECO:0000313" key="4">
    <source>
        <dbReference type="Proteomes" id="UP001183226"/>
    </source>
</evidence>
<proteinExistence type="predicted"/>
<feature type="domain" description="AAA+ ATPase" evidence="2">
    <location>
        <begin position="234"/>
        <end position="502"/>
    </location>
</feature>
<gene>
    <name evidence="3" type="ORF">RM446_00595</name>
</gene>
<protein>
    <recommendedName>
        <fullName evidence="2">AAA+ ATPase domain-containing protein</fullName>
    </recommendedName>
</protein>
<dbReference type="InterPro" id="IPR003593">
    <property type="entry name" value="AAA+_ATPase"/>
</dbReference>
<dbReference type="InterPro" id="IPR027417">
    <property type="entry name" value="P-loop_NTPase"/>
</dbReference>
<comment type="caution">
    <text evidence="3">The sequence shown here is derived from an EMBL/GenBank/DDBJ whole genome shotgun (WGS) entry which is preliminary data.</text>
</comment>
<dbReference type="Proteomes" id="UP001183226">
    <property type="component" value="Unassembled WGS sequence"/>
</dbReference>
<evidence type="ECO:0000313" key="3">
    <source>
        <dbReference type="EMBL" id="MDT0300607.1"/>
    </source>
</evidence>
<keyword evidence="4" id="KW-1185">Reference proteome</keyword>
<organism evidence="3 4">
    <name type="scientific">Streptomonospora wellingtoniae</name>
    <dbReference type="NCBI Taxonomy" id="3075544"/>
    <lineage>
        <taxon>Bacteria</taxon>
        <taxon>Bacillati</taxon>
        <taxon>Actinomycetota</taxon>
        <taxon>Actinomycetes</taxon>
        <taxon>Streptosporangiales</taxon>
        <taxon>Nocardiopsidaceae</taxon>
        <taxon>Streptomonospora</taxon>
    </lineage>
</organism>
<dbReference type="RefSeq" id="WP_311543024.1">
    <property type="nucleotide sequence ID" value="NZ_JAVREK010000001.1"/>
</dbReference>
<feature type="region of interest" description="Disordered" evidence="1">
    <location>
        <begin position="352"/>
        <end position="382"/>
    </location>
</feature>
<reference evidence="4" key="1">
    <citation type="submission" date="2023-07" db="EMBL/GenBank/DDBJ databases">
        <title>30 novel species of actinomycetes from the DSMZ collection.</title>
        <authorList>
            <person name="Nouioui I."/>
        </authorList>
    </citation>
    <scope>NUCLEOTIDE SEQUENCE [LARGE SCALE GENOMIC DNA]</scope>
    <source>
        <strain evidence="4">DSM 45055</strain>
    </source>
</reference>
<dbReference type="EMBL" id="JAVREK010000001">
    <property type="protein sequence ID" value="MDT0300607.1"/>
    <property type="molecule type" value="Genomic_DNA"/>
</dbReference>
<accession>A0ABU2KN31</accession>
<name>A0ABU2KN31_9ACTN</name>
<evidence type="ECO:0000259" key="2">
    <source>
        <dbReference type="SMART" id="SM00382"/>
    </source>
</evidence>
<sequence>MTTTSATLQDLTAQIACALGEALFATRREDGTVAISIEQAHIFAAGRMDLWEDWPKQPEPVPELVGRFLRIRHNDLGAPKRFREAVLSMAQSPDSPFHEEQVVDHPESSHVVAVHGQPPLELAESLLVQAEGHHAASRRPLPLAPAGTWGFGWEQLSTVDIPDPWEQSTATPPALTTAPALDTLTVAADDLRVFLERSLTTQDGSLWQAEVLHTLLKQLRDHSGAPVAQITLTSGSLRLLNAPTGVGKSVFTRALALYLADQGITVAIAVGTINEALTTEDKIRAEAQEAQFAAEQIERSGTDLGVQTGVMISPSRLWEKATQAAARDDWDRFDRVAYGCELAAYVTDGPAPHAGQEPCTSLRNLTPDDTKSNPTGPKAPRQALCPRIHSCTRHRGVREATTADILVVNHHNLMHGTVRAPLTVDGTLYGRLSVLEFVMRRCQVLLIDEIDLCQSNMFDTSAQQLLLAANGAATTSPLTRLDGDRGRLAPATDRQIMPALSRTRFLAEQFLNYVLEHEIWLEDDPSRPSSGWHIPGSNDRSLLYHLFDIDTDNAPGPEAYRQFNALFPDADGAPASPPVPLPSHLAEVARLLRSAVSNDTGKDELRDIKHHLAEALKKRVPTPKTRSTVVNLLLIRAWLGSLHQALTRLTFAASASSGQLPAAGELAGKLGTFVQHAAIPYGPLGQLLFGFKIDKSNHPGPQGQLSAQVIAGDPHTTTAQVGDTVALAAAGTRRIVLGLSATAFFPGAAREHIHTEPTYAMTDAAPGAFTTLRGDTVATTNGEDTRPIRISGLVEADKAVELERLGASLWDQRLDAHLANLAEADPNRERALVVGNSYRHAALLASGIARQADEPAWVAVVVPKEHGRLTTQLPPGVVRITIEEIEDLPRTHPNVKVCTAPLGLVSRSINILVPGEQRSALASIWVCARPFAQLNDPAEMFASVNNRALRIGTADSDPAAILKEQHQAAHRHLRRLLASDTRFSRIPRNLKAEILAGIMVDLIQLAGRARRGGTPVELYLVDHAFHDTRLGSDVPGILAFYYNSLTDEDAAAMQRIYGSTLSSWLDFAKIVPLDAKEAM</sequence>